<reference evidence="2 3" key="1">
    <citation type="submission" date="2016-03" db="EMBL/GenBank/DDBJ databases">
        <title>Whole genome sequencing of Grifola frondosa 9006-11.</title>
        <authorList>
            <person name="Min B."/>
            <person name="Park H."/>
            <person name="Kim J.-G."/>
            <person name="Cho H."/>
            <person name="Oh Y.-L."/>
            <person name="Kong W.-S."/>
            <person name="Choi I.-G."/>
        </authorList>
    </citation>
    <scope>NUCLEOTIDE SEQUENCE [LARGE SCALE GENOMIC DNA]</scope>
    <source>
        <strain evidence="2 3">9006-11</strain>
    </source>
</reference>
<feature type="compositionally biased region" description="Polar residues" evidence="1">
    <location>
        <begin position="179"/>
        <end position="190"/>
    </location>
</feature>
<dbReference type="Pfam" id="PF13671">
    <property type="entry name" value="AAA_33"/>
    <property type="match status" value="1"/>
</dbReference>
<protein>
    <recommendedName>
        <fullName evidence="4">P-loop containing nucleoside triphosphate hydrolase protein</fullName>
    </recommendedName>
</protein>
<dbReference type="GO" id="GO:0006281">
    <property type="term" value="P:DNA repair"/>
    <property type="evidence" value="ECO:0007669"/>
    <property type="project" value="TreeGrafter"/>
</dbReference>
<dbReference type="PANTHER" id="PTHR12083">
    <property type="entry name" value="BIFUNCTIONAL POLYNUCLEOTIDE PHOSPHATASE/KINASE"/>
    <property type="match status" value="1"/>
</dbReference>
<dbReference type="GO" id="GO:0046404">
    <property type="term" value="F:ATP-dependent polydeoxyribonucleotide 5'-hydroxyl-kinase activity"/>
    <property type="evidence" value="ECO:0007669"/>
    <property type="project" value="TreeGrafter"/>
</dbReference>
<sequence length="281" mass="31185">MSDALAPLAEGQVVLLLVGLIGSGKSTFAEALEQHFPQFRRCNQDDLGGDRRKVEALARQSLRQGLSVCIDRTNFDPSQRATWINIAHEFPNTSTWVIVFDTPYEVCAARISERTGHPTITDAAQGLSVLARFRSQFRPPTAYEGYSRILNLRPSDHPSPEYTSTDISDILQRLRDSPSVTIPASSNTGHPFQRSFRGRDANSPSYRGTYRGGESFRTGPRGSASPWSRPAQGAPRNGSHPYASSSDNWRLQHNNSSRRDDHDYNESEARVTEASSQCCTI</sequence>
<feature type="region of interest" description="Disordered" evidence="1">
    <location>
        <begin position="179"/>
        <end position="281"/>
    </location>
</feature>
<evidence type="ECO:0000313" key="3">
    <source>
        <dbReference type="Proteomes" id="UP000092993"/>
    </source>
</evidence>
<organism evidence="2 3">
    <name type="scientific">Grifola frondosa</name>
    <name type="common">Maitake</name>
    <name type="synonym">Polyporus frondosus</name>
    <dbReference type="NCBI Taxonomy" id="5627"/>
    <lineage>
        <taxon>Eukaryota</taxon>
        <taxon>Fungi</taxon>
        <taxon>Dikarya</taxon>
        <taxon>Basidiomycota</taxon>
        <taxon>Agaricomycotina</taxon>
        <taxon>Agaricomycetes</taxon>
        <taxon>Polyporales</taxon>
        <taxon>Grifolaceae</taxon>
        <taxon>Grifola</taxon>
    </lineage>
</organism>
<name>A0A1C7MNM8_GRIFR</name>
<dbReference type="Proteomes" id="UP000092993">
    <property type="component" value="Unassembled WGS sequence"/>
</dbReference>
<dbReference type="STRING" id="5627.A0A1C7MNM8"/>
<dbReference type="OMA" id="HDYNESE"/>
<dbReference type="PANTHER" id="PTHR12083:SF9">
    <property type="entry name" value="BIFUNCTIONAL POLYNUCLEOTIDE PHOSPHATASE_KINASE"/>
    <property type="match status" value="1"/>
</dbReference>
<evidence type="ECO:0000313" key="2">
    <source>
        <dbReference type="EMBL" id="OBZ78277.1"/>
    </source>
</evidence>
<dbReference type="SUPFAM" id="SSF52540">
    <property type="entry name" value="P-loop containing nucleoside triphosphate hydrolases"/>
    <property type="match status" value="1"/>
</dbReference>
<dbReference type="Gene3D" id="3.40.50.300">
    <property type="entry name" value="P-loop containing nucleotide triphosphate hydrolases"/>
    <property type="match status" value="1"/>
</dbReference>
<feature type="compositionally biased region" description="Polar residues" evidence="1">
    <location>
        <begin position="242"/>
        <end position="255"/>
    </location>
</feature>
<dbReference type="AlphaFoldDB" id="A0A1C7MNM8"/>
<evidence type="ECO:0000256" key="1">
    <source>
        <dbReference type="SAM" id="MobiDB-lite"/>
    </source>
</evidence>
<proteinExistence type="predicted"/>
<feature type="compositionally biased region" description="Basic and acidic residues" evidence="1">
    <location>
        <begin position="257"/>
        <end position="271"/>
    </location>
</feature>
<dbReference type="InterPro" id="IPR027417">
    <property type="entry name" value="P-loop_NTPase"/>
</dbReference>
<evidence type="ECO:0008006" key="4">
    <source>
        <dbReference type="Google" id="ProtNLM"/>
    </source>
</evidence>
<gene>
    <name evidence="2" type="ORF">A0H81_02671</name>
</gene>
<comment type="caution">
    <text evidence="2">The sequence shown here is derived from an EMBL/GenBank/DDBJ whole genome shotgun (WGS) entry which is preliminary data.</text>
</comment>
<keyword evidence="3" id="KW-1185">Reference proteome</keyword>
<dbReference type="OrthoDB" id="3512845at2759"/>
<accession>A0A1C7MNM8</accession>
<dbReference type="EMBL" id="LUGG01000002">
    <property type="protein sequence ID" value="OBZ78277.1"/>
    <property type="molecule type" value="Genomic_DNA"/>
</dbReference>
<dbReference type="GO" id="GO:0003690">
    <property type="term" value="F:double-stranded DNA binding"/>
    <property type="evidence" value="ECO:0007669"/>
    <property type="project" value="TreeGrafter"/>
</dbReference>
<dbReference type="GO" id="GO:0046403">
    <property type="term" value="F:polynucleotide 3'-phosphatase activity"/>
    <property type="evidence" value="ECO:0007669"/>
    <property type="project" value="TreeGrafter"/>
</dbReference>